<evidence type="ECO:0000313" key="3">
    <source>
        <dbReference type="Proteomes" id="UP000190065"/>
    </source>
</evidence>
<reference evidence="2 3" key="1">
    <citation type="submission" date="2017-02" db="EMBL/GenBank/DDBJ databases">
        <authorList>
            <person name="Peterson S.W."/>
        </authorList>
    </citation>
    <scope>NUCLEOTIDE SEQUENCE [LARGE SCALE GENOMIC DNA]</scope>
    <source>
        <strain evidence="2 3">ATCC 43324</strain>
    </source>
</reference>
<gene>
    <name evidence="2" type="ORF">SAMN02745202_00358</name>
</gene>
<protein>
    <recommendedName>
        <fullName evidence="4">DUF4294 domain-containing protein</fullName>
    </recommendedName>
</protein>
<evidence type="ECO:0000313" key="2">
    <source>
        <dbReference type="EMBL" id="SJZ51735.1"/>
    </source>
</evidence>
<dbReference type="Pfam" id="PF14127">
    <property type="entry name" value="DUF4294"/>
    <property type="match status" value="1"/>
</dbReference>
<name>A0A1T4LAF3_9BACT</name>
<dbReference type="STRING" id="28136.SAMN02745202_00358"/>
<evidence type="ECO:0000256" key="1">
    <source>
        <dbReference type="SAM" id="SignalP"/>
    </source>
</evidence>
<evidence type="ECO:0008006" key="4">
    <source>
        <dbReference type="Google" id="ProtNLM"/>
    </source>
</evidence>
<proteinExistence type="predicted"/>
<dbReference type="eggNOG" id="ENOG502Z7JA">
    <property type="taxonomic scope" value="Bacteria"/>
</dbReference>
<dbReference type="EMBL" id="FUXK01000003">
    <property type="protein sequence ID" value="SJZ51735.1"/>
    <property type="molecule type" value="Genomic_DNA"/>
</dbReference>
<organism evidence="2 3">
    <name type="scientific">Segatella oulorum</name>
    <dbReference type="NCBI Taxonomy" id="28136"/>
    <lineage>
        <taxon>Bacteria</taxon>
        <taxon>Pseudomonadati</taxon>
        <taxon>Bacteroidota</taxon>
        <taxon>Bacteroidia</taxon>
        <taxon>Bacteroidales</taxon>
        <taxon>Prevotellaceae</taxon>
        <taxon>Segatella</taxon>
    </lineage>
</organism>
<accession>A0A1T4LAF3</accession>
<sequence length="218" mass="24940">MKWNILWLLMLTVAVQQAKAQVKDEKGAAHAVAPEDRPVDMDDPTFVPMVRVGKVLLGRDSVQYVELNNIYVYPQPTFQNEEQRQAYNRLVYNVKKVLPIAKEVNRIIVETYDYIQTLPNKKAKDKHLAYVEKSIKEEYSPRMKKLTYQQGKLLIKLVYRETGSSAYGTLQAVLGPVRAGFWQAFAWTFGASLAKKYDPTGVDRLTERVVLMVEAGQL</sequence>
<dbReference type="InterPro" id="IPR025636">
    <property type="entry name" value="DUF4294"/>
</dbReference>
<feature type="chain" id="PRO_5012029630" description="DUF4294 domain-containing protein" evidence="1">
    <location>
        <begin position="21"/>
        <end position="218"/>
    </location>
</feature>
<dbReference type="AlphaFoldDB" id="A0A1T4LAF3"/>
<feature type="signal peptide" evidence="1">
    <location>
        <begin position="1"/>
        <end position="20"/>
    </location>
</feature>
<dbReference type="RefSeq" id="WP_078805449.1">
    <property type="nucleotide sequence ID" value="NZ_FUXK01000003.1"/>
</dbReference>
<dbReference type="Proteomes" id="UP000190065">
    <property type="component" value="Unassembled WGS sequence"/>
</dbReference>
<keyword evidence="1" id="KW-0732">Signal</keyword>